<dbReference type="SUPFAM" id="SSF51695">
    <property type="entry name" value="PLC-like phosphodiesterases"/>
    <property type="match status" value="1"/>
</dbReference>
<organism evidence="3 4">
    <name type="scientific">Angustibacter luteus</name>
    <dbReference type="NCBI Taxonomy" id="658456"/>
    <lineage>
        <taxon>Bacteria</taxon>
        <taxon>Bacillati</taxon>
        <taxon>Actinomycetota</taxon>
        <taxon>Actinomycetes</taxon>
        <taxon>Kineosporiales</taxon>
        <taxon>Kineosporiaceae</taxon>
    </lineage>
</organism>
<sequence length="510" mass="52967">MIRTPAVRVVLAAPLAAAAFLMSSVGPGAGALRADATPSPSVAGLPAVVWGAHRAGALEAPDGTLAAGRAQLAGGVATVLDADVRLLADGTPVIMHDATVDRTTTGHGSVSAMTAPQWAALRTDPAAWFGAGWPVERPPTLAQWLDAFGGRTVLLLEVKQSPAVDAVERLVRARGLVDSVILQSNTPSVVRQIADRGLHAQLWRTADQLAADPADTWRDSHAEQVEVAPASAPAQIRRLASLGRPVWAFAVNDRAQAQRLAGLGVTGFVSDDPAYVSGAAAGYPRRPVLATVSSTTAQAGDRFAATVTTRVPATNYLAPTTPVTVRFGGRGVRLTTAVSGVRRATLAAPAAPGRYRVDVVTGPVTAGETRTAGATRRSAATLVVHPEDAQLVARPRTLRRGGTYRVGASVRDSASSAYTGPRRERGGTVLGLAHARVRVQVRAGTSTHGRIVLDRTVTAVDDGLRANGIGSALTGWSVPRSLPRGRYTLRVLDGGGWYDAAPSCAPIWVR</sequence>
<dbReference type="Pfam" id="PF03009">
    <property type="entry name" value="GDPD"/>
    <property type="match status" value="1"/>
</dbReference>
<feature type="domain" description="GP-PDE" evidence="2">
    <location>
        <begin position="48"/>
        <end position="280"/>
    </location>
</feature>
<evidence type="ECO:0000313" key="3">
    <source>
        <dbReference type="EMBL" id="MFC6009042.1"/>
    </source>
</evidence>
<name>A0ABW1JJI7_9ACTN</name>
<accession>A0ABW1JJI7</accession>
<reference evidence="4" key="1">
    <citation type="journal article" date="2019" name="Int. J. Syst. Evol. Microbiol.">
        <title>The Global Catalogue of Microorganisms (GCM) 10K type strain sequencing project: providing services to taxonomists for standard genome sequencing and annotation.</title>
        <authorList>
            <consortium name="The Broad Institute Genomics Platform"/>
            <consortium name="The Broad Institute Genome Sequencing Center for Infectious Disease"/>
            <person name="Wu L."/>
            <person name="Ma J."/>
        </authorList>
    </citation>
    <scope>NUCLEOTIDE SEQUENCE [LARGE SCALE GENOMIC DNA]</scope>
    <source>
        <strain evidence="4">KACC 14249</strain>
    </source>
</reference>
<evidence type="ECO:0000313" key="4">
    <source>
        <dbReference type="Proteomes" id="UP001596189"/>
    </source>
</evidence>
<gene>
    <name evidence="3" type="ORF">ACFQDO_18050</name>
</gene>
<dbReference type="InterPro" id="IPR030395">
    <property type="entry name" value="GP_PDE_dom"/>
</dbReference>
<dbReference type="Gene3D" id="3.20.20.190">
    <property type="entry name" value="Phosphatidylinositol (PI) phosphodiesterase"/>
    <property type="match status" value="1"/>
</dbReference>
<proteinExistence type="predicted"/>
<dbReference type="PANTHER" id="PTHR46211">
    <property type="entry name" value="GLYCEROPHOSPHORYL DIESTER PHOSPHODIESTERASE"/>
    <property type="match status" value="1"/>
</dbReference>
<evidence type="ECO:0000256" key="1">
    <source>
        <dbReference type="SAM" id="SignalP"/>
    </source>
</evidence>
<dbReference type="PROSITE" id="PS51704">
    <property type="entry name" value="GP_PDE"/>
    <property type="match status" value="1"/>
</dbReference>
<feature type="chain" id="PRO_5046518004" evidence="1">
    <location>
        <begin position="19"/>
        <end position="510"/>
    </location>
</feature>
<dbReference type="EMBL" id="JBHSRD010000008">
    <property type="protein sequence ID" value="MFC6009042.1"/>
    <property type="molecule type" value="Genomic_DNA"/>
</dbReference>
<comment type="caution">
    <text evidence="3">The sequence shown here is derived from an EMBL/GenBank/DDBJ whole genome shotgun (WGS) entry which is preliminary data.</text>
</comment>
<dbReference type="PANTHER" id="PTHR46211:SF14">
    <property type="entry name" value="GLYCEROPHOSPHODIESTER PHOSPHODIESTERASE"/>
    <property type="match status" value="1"/>
</dbReference>
<keyword evidence="1" id="KW-0732">Signal</keyword>
<protein>
    <submittedName>
        <fullName evidence="3">Glycerophosphodiester phosphodiesterase family protein</fullName>
    </submittedName>
</protein>
<keyword evidence="4" id="KW-1185">Reference proteome</keyword>
<dbReference type="Proteomes" id="UP001596189">
    <property type="component" value="Unassembled WGS sequence"/>
</dbReference>
<dbReference type="RefSeq" id="WP_345717570.1">
    <property type="nucleotide sequence ID" value="NZ_BAABFP010000007.1"/>
</dbReference>
<dbReference type="InterPro" id="IPR017946">
    <property type="entry name" value="PLC-like_Pdiesterase_TIM-brl"/>
</dbReference>
<evidence type="ECO:0000259" key="2">
    <source>
        <dbReference type="PROSITE" id="PS51704"/>
    </source>
</evidence>
<feature type="signal peptide" evidence="1">
    <location>
        <begin position="1"/>
        <end position="18"/>
    </location>
</feature>